<reference evidence="1" key="2">
    <citation type="journal article" date="2024" name="Plant">
        <title>Genomic evolution and insights into agronomic trait innovations of Sesamum species.</title>
        <authorList>
            <person name="Miao H."/>
            <person name="Wang L."/>
            <person name="Qu L."/>
            <person name="Liu H."/>
            <person name="Sun Y."/>
            <person name="Le M."/>
            <person name="Wang Q."/>
            <person name="Wei S."/>
            <person name="Zheng Y."/>
            <person name="Lin W."/>
            <person name="Duan Y."/>
            <person name="Cao H."/>
            <person name="Xiong S."/>
            <person name="Wang X."/>
            <person name="Wei L."/>
            <person name="Li C."/>
            <person name="Ma Q."/>
            <person name="Ju M."/>
            <person name="Zhao R."/>
            <person name="Li G."/>
            <person name="Mu C."/>
            <person name="Tian Q."/>
            <person name="Mei H."/>
            <person name="Zhang T."/>
            <person name="Gao T."/>
            <person name="Zhang H."/>
        </authorList>
    </citation>
    <scope>NUCLEOTIDE SEQUENCE</scope>
    <source>
        <strain evidence="1">3651</strain>
    </source>
</reference>
<proteinExistence type="predicted"/>
<sequence length="111" mass="12237">MGSGPTKEVPVHKNIPALLQGKPVHHPVVAHCTSATVGRRFRLEHPGPTTTPAECLGGVQVFGSGLNANLIVCCAYLDLQRYVTDYFQYSKVVIVGRSSRLTRQCVHERRR</sequence>
<gene>
    <name evidence="1" type="ORF">Salat_0606700</name>
</gene>
<accession>A0AAE1YQM3</accession>
<dbReference type="EMBL" id="JACGWO010000002">
    <property type="protein sequence ID" value="KAK4434439.1"/>
    <property type="molecule type" value="Genomic_DNA"/>
</dbReference>
<comment type="caution">
    <text evidence="1">The sequence shown here is derived from an EMBL/GenBank/DDBJ whole genome shotgun (WGS) entry which is preliminary data.</text>
</comment>
<protein>
    <submittedName>
        <fullName evidence="1">Uncharacterized protein</fullName>
    </submittedName>
</protein>
<dbReference type="AlphaFoldDB" id="A0AAE1YQM3"/>
<name>A0AAE1YQM3_9LAMI</name>
<reference evidence="1" key="1">
    <citation type="submission" date="2020-06" db="EMBL/GenBank/DDBJ databases">
        <authorList>
            <person name="Li T."/>
            <person name="Hu X."/>
            <person name="Zhang T."/>
            <person name="Song X."/>
            <person name="Zhang H."/>
            <person name="Dai N."/>
            <person name="Sheng W."/>
            <person name="Hou X."/>
            <person name="Wei L."/>
        </authorList>
    </citation>
    <scope>NUCLEOTIDE SEQUENCE</scope>
    <source>
        <strain evidence="1">3651</strain>
        <tissue evidence="1">Leaf</tissue>
    </source>
</reference>
<evidence type="ECO:0000313" key="2">
    <source>
        <dbReference type="Proteomes" id="UP001293254"/>
    </source>
</evidence>
<dbReference type="Proteomes" id="UP001293254">
    <property type="component" value="Unassembled WGS sequence"/>
</dbReference>
<evidence type="ECO:0000313" key="1">
    <source>
        <dbReference type="EMBL" id="KAK4434439.1"/>
    </source>
</evidence>
<organism evidence="1 2">
    <name type="scientific">Sesamum alatum</name>
    <dbReference type="NCBI Taxonomy" id="300844"/>
    <lineage>
        <taxon>Eukaryota</taxon>
        <taxon>Viridiplantae</taxon>
        <taxon>Streptophyta</taxon>
        <taxon>Embryophyta</taxon>
        <taxon>Tracheophyta</taxon>
        <taxon>Spermatophyta</taxon>
        <taxon>Magnoliopsida</taxon>
        <taxon>eudicotyledons</taxon>
        <taxon>Gunneridae</taxon>
        <taxon>Pentapetalae</taxon>
        <taxon>asterids</taxon>
        <taxon>lamiids</taxon>
        <taxon>Lamiales</taxon>
        <taxon>Pedaliaceae</taxon>
        <taxon>Sesamum</taxon>
    </lineage>
</organism>
<keyword evidence="2" id="KW-1185">Reference proteome</keyword>